<keyword evidence="9" id="KW-1185">Reference proteome</keyword>
<reference evidence="8 9" key="1">
    <citation type="submission" date="2020-08" db="EMBL/GenBank/DDBJ databases">
        <title>Sequencing the genomes of 1000 actinobacteria strains.</title>
        <authorList>
            <person name="Klenk H.-P."/>
        </authorList>
    </citation>
    <scope>NUCLEOTIDE SEQUENCE [LARGE SCALE GENOMIC DNA]</scope>
    <source>
        <strain evidence="8 9">DSM 43582</strain>
    </source>
</reference>
<keyword evidence="6" id="KW-0804">Transcription</keyword>
<keyword evidence="2" id="KW-0963">Cytoplasm</keyword>
<dbReference type="EMBL" id="JACHIT010000002">
    <property type="protein sequence ID" value="MBB5916841.1"/>
    <property type="molecule type" value="Genomic_DNA"/>
</dbReference>
<comment type="subcellular location">
    <subcellularLocation>
        <location evidence="1">Cytoplasm</location>
    </subcellularLocation>
</comment>
<organism evidence="8 9">
    <name type="scientific">Nocardia transvalensis</name>
    <dbReference type="NCBI Taxonomy" id="37333"/>
    <lineage>
        <taxon>Bacteria</taxon>
        <taxon>Bacillati</taxon>
        <taxon>Actinomycetota</taxon>
        <taxon>Actinomycetes</taxon>
        <taxon>Mycobacteriales</taxon>
        <taxon>Nocardiaceae</taxon>
        <taxon>Nocardia</taxon>
    </lineage>
</organism>
<dbReference type="AlphaFoldDB" id="A0A7W9PIL8"/>
<evidence type="ECO:0000256" key="4">
    <source>
        <dbReference type="ARBA" id="ARBA00023125"/>
    </source>
</evidence>
<evidence type="ECO:0000256" key="5">
    <source>
        <dbReference type="ARBA" id="ARBA00023159"/>
    </source>
</evidence>
<dbReference type="GO" id="GO:0003677">
    <property type="term" value="F:DNA binding"/>
    <property type="evidence" value="ECO:0007669"/>
    <property type="project" value="UniProtKB-KW"/>
</dbReference>
<protein>
    <submittedName>
        <fullName evidence="8">CspA family cold shock protein</fullName>
    </submittedName>
</protein>
<dbReference type="Proteomes" id="UP000540412">
    <property type="component" value="Unassembled WGS sequence"/>
</dbReference>
<gene>
    <name evidence="8" type="ORF">BJY24_005753</name>
</gene>
<keyword evidence="4" id="KW-0238">DNA-binding</keyword>
<dbReference type="InterPro" id="IPR012340">
    <property type="entry name" value="NA-bd_OB-fold"/>
</dbReference>
<evidence type="ECO:0000313" key="9">
    <source>
        <dbReference type="Proteomes" id="UP000540412"/>
    </source>
</evidence>
<evidence type="ECO:0000259" key="7">
    <source>
        <dbReference type="PROSITE" id="PS51857"/>
    </source>
</evidence>
<dbReference type="Pfam" id="PF00313">
    <property type="entry name" value="CSD"/>
    <property type="match status" value="1"/>
</dbReference>
<dbReference type="InterPro" id="IPR002059">
    <property type="entry name" value="CSP_DNA-bd"/>
</dbReference>
<dbReference type="PANTHER" id="PTHR46565:SF20">
    <property type="entry name" value="COLD SHOCK DOMAIN-CONTAINING PROTEIN 4"/>
    <property type="match status" value="1"/>
</dbReference>
<dbReference type="CDD" id="cd04458">
    <property type="entry name" value="CSP_CDS"/>
    <property type="match status" value="1"/>
</dbReference>
<dbReference type="InterPro" id="IPR011129">
    <property type="entry name" value="CSD"/>
</dbReference>
<proteinExistence type="predicted"/>
<evidence type="ECO:0000313" key="8">
    <source>
        <dbReference type="EMBL" id="MBB5916841.1"/>
    </source>
</evidence>
<dbReference type="PROSITE" id="PS51857">
    <property type="entry name" value="CSD_2"/>
    <property type="match status" value="1"/>
</dbReference>
<evidence type="ECO:0000256" key="3">
    <source>
        <dbReference type="ARBA" id="ARBA00023015"/>
    </source>
</evidence>
<dbReference type="Gene3D" id="2.40.50.140">
    <property type="entry name" value="Nucleic acid-binding proteins"/>
    <property type="match status" value="1"/>
</dbReference>
<evidence type="ECO:0000256" key="2">
    <source>
        <dbReference type="ARBA" id="ARBA00022490"/>
    </source>
</evidence>
<dbReference type="InterPro" id="IPR012156">
    <property type="entry name" value="Cold_shock_CspA"/>
</dbReference>
<accession>A0A7W9PIL8</accession>
<dbReference type="SMART" id="SM00357">
    <property type="entry name" value="CSP"/>
    <property type="match status" value="1"/>
</dbReference>
<evidence type="ECO:0000256" key="6">
    <source>
        <dbReference type="ARBA" id="ARBA00023163"/>
    </source>
</evidence>
<dbReference type="SUPFAM" id="SSF50249">
    <property type="entry name" value="Nucleic acid-binding proteins"/>
    <property type="match status" value="1"/>
</dbReference>
<evidence type="ECO:0000256" key="1">
    <source>
        <dbReference type="ARBA" id="ARBA00004496"/>
    </source>
</evidence>
<keyword evidence="5" id="KW-0010">Activator</keyword>
<dbReference type="PIRSF" id="PIRSF002599">
    <property type="entry name" value="Cold_shock_A"/>
    <property type="match status" value="1"/>
</dbReference>
<name>A0A7W9PIL8_9NOCA</name>
<comment type="caution">
    <text evidence="8">The sequence shown here is derived from an EMBL/GenBank/DDBJ whole genome shotgun (WGS) entry which is preliminary data.</text>
</comment>
<dbReference type="GO" id="GO:0005737">
    <property type="term" value="C:cytoplasm"/>
    <property type="evidence" value="ECO:0007669"/>
    <property type="project" value="UniProtKB-SubCell"/>
</dbReference>
<keyword evidence="3" id="KW-0805">Transcription regulation</keyword>
<sequence>MNIQKGLRMPDGIVQWFNPHKGFGFIRPETGRGPDIFVHYTRIAGSGYRVLEANQYVEYTVSRINGRVEAIDVRVLS</sequence>
<feature type="domain" description="CSD" evidence="7">
    <location>
        <begin position="9"/>
        <end position="75"/>
    </location>
</feature>
<dbReference type="PANTHER" id="PTHR46565">
    <property type="entry name" value="COLD SHOCK DOMAIN PROTEIN 2"/>
    <property type="match status" value="1"/>
</dbReference>
<dbReference type="RefSeq" id="WP_373281375.1">
    <property type="nucleotide sequence ID" value="NZ_JACHIT010000002.1"/>
</dbReference>